<organism evidence="10 11">
    <name type="scientific">Cinara cedri</name>
    <dbReference type="NCBI Taxonomy" id="506608"/>
    <lineage>
        <taxon>Eukaryota</taxon>
        <taxon>Metazoa</taxon>
        <taxon>Ecdysozoa</taxon>
        <taxon>Arthropoda</taxon>
        <taxon>Hexapoda</taxon>
        <taxon>Insecta</taxon>
        <taxon>Pterygota</taxon>
        <taxon>Neoptera</taxon>
        <taxon>Paraneoptera</taxon>
        <taxon>Hemiptera</taxon>
        <taxon>Sternorrhyncha</taxon>
        <taxon>Aphidomorpha</taxon>
        <taxon>Aphidoidea</taxon>
        <taxon>Aphididae</taxon>
        <taxon>Lachninae</taxon>
        <taxon>Cinara</taxon>
    </lineage>
</organism>
<dbReference type="InterPro" id="IPR019734">
    <property type="entry name" value="TPR_rpt"/>
</dbReference>
<dbReference type="InterPro" id="IPR011990">
    <property type="entry name" value="TPR-like_helical_dom_sf"/>
</dbReference>
<dbReference type="PANTHER" id="PTHR23040:SF1">
    <property type="entry name" value="OUTER DYNEIN ARM-DOCKING COMPLEX SUBUNIT 4"/>
    <property type="match status" value="1"/>
</dbReference>
<proteinExistence type="predicted"/>
<feature type="compositionally biased region" description="Gly residues" evidence="9">
    <location>
        <begin position="123"/>
        <end position="142"/>
    </location>
</feature>
<feature type="region of interest" description="Disordered" evidence="9">
    <location>
        <begin position="155"/>
        <end position="180"/>
    </location>
</feature>
<evidence type="ECO:0000313" key="11">
    <source>
        <dbReference type="Proteomes" id="UP000325440"/>
    </source>
</evidence>
<dbReference type="PANTHER" id="PTHR23040">
    <property type="match status" value="1"/>
</dbReference>
<evidence type="ECO:0000256" key="6">
    <source>
        <dbReference type="ARBA" id="ARBA00023273"/>
    </source>
</evidence>
<evidence type="ECO:0000256" key="3">
    <source>
        <dbReference type="ARBA" id="ARBA00022737"/>
    </source>
</evidence>
<name>A0A5E4MA92_9HEMI</name>
<evidence type="ECO:0000256" key="4">
    <source>
        <dbReference type="ARBA" id="ARBA00022803"/>
    </source>
</evidence>
<protein>
    <recommendedName>
        <fullName evidence="7">Outer dynein arm-docking complex subunit 4</fullName>
    </recommendedName>
    <alternativeName>
        <fullName evidence="8">Tetratricopeptide repeat protein 25</fullName>
    </alternativeName>
</protein>
<keyword evidence="11" id="KW-1185">Reference proteome</keyword>
<dbReference type="Proteomes" id="UP000325440">
    <property type="component" value="Unassembled WGS sequence"/>
</dbReference>
<dbReference type="InterPro" id="IPR040111">
    <property type="entry name" value="ODAD4"/>
</dbReference>
<evidence type="ECO:0000256" key="5">
    <source>
        <dbReference type="ARBA" id="ARBA00023212"/>
    </source>
</evidence>
<dbReference type="GO" id="GO:0005930">
    <property type="term" value="C:axoneme"/>
    <property type="evidence" value="ECO:0007669"/>
    <property type="project" value="UniProtKB-SubCell"/>
</dbReference>
<evidence type="ECO:0000256" key="9">
    <source>
        <dbReference type="SAM" id="MobiDB-lite"/>
    </source>
</evidence>
<evidence type="ECO:0000313" key="10">
    <source>
        <dbReference type="EMBL" id="VVC27307.1"/>
    </source>
</evidence>
<feature type="compositionally biased region" description="Gly residues" evidence="9">
    <location>
        <begin position="159"/>
        <end position="177"/>
    </location>
</feature>
<keyword evidence="6" id="KW-0966">Cell projection</keyword>
<dbReference type="SMART" id="SM00028">
    <property type="entry name" value="TPR"/>
    <property type="match status" value="3"/>
</dbReference>
<gene>
    <name evidence="10" type="ORF">CINCED_3A001415</name>
</gene>
<evidence type="ECO:0000256" key="7">
    <source>
        <dbReference type="ARBA" id="ARBA00034139"/>
    </source>
</evidence>
<keyword evidence="2" id="KW-0963">Cytoplasm</keyword>
<comment type="subcellular location">
    <subcellularLocation>
        <location evidence="1">Cytoplasm</location>
        <location evidence="1">Cytoskeleton</location>
        <location evidence="1">Cilium axoneme</location>
    </subcellularLocation>
</comment>
<dbReference type="Gene3D" id="1.25.40.10">
    <property type="entry name" value="Tetratricopeptide repeat domain"/>
    <property type="match status" value="1"/>
</dbReference>
<reference evidence="10 11" key="1">
    <citation type="submission" date="2019-08" db="EMBL/GenBank/DDBJ databases">
        <authorList>
            <person name="Alioto T."/>
            <person name="Alioto T."/>
            <person name="Gomez Garrido J."/>
        </authorList>
    </citation>
    <scope>NUCLEOTIDE SEQUENCE [LARGE SCALE GENOMIC DNA]</scope>
</reference>
<keyword evidence="4" id="KW-0802">TPR repeat</keyword>
<feature type="region of interest" description="Disordered" evidence="9">
    <location>
        <begin position="87"/>
        <end position="143"/>
    </location>
</feature>
<feature type="compositionally biased region" description="Basic residues" evidence="9">
    <location>
        <begin position="104"/>
        <end position="122"/>
    </location>
</feature>
<accession>A0A5E4MA92</accession>
<dbReference type="SUPFAM" id="SSF48452">
    <property type="entry name" value="TPR-like"/>
    <property type="match status" value="1"/>
</dbReference>
<keyword evidence="5" id="KW-0206">Cytoskeleton</keyword>
<dbReference type="AlphaFoldDB" id="A0A5E4MA92"/>
<keyword evidence="3" id="KW-0677">Repeat</keyword>
<dbReference type="OrthoDB" id="245563at2759"/>
<feature type="region of interest" description="Disordered" evidence="9">
    <location>
        <begin position="375"/>
        <end position="399"/>
    </location>
</feature>
<evidence type="ECO:0000256" key="2">
    <source>
        <dbReference type="ARBA" id="ARBA00022490"/>
    </source>
</evidence>
<dbReference type="EMBL" id="CABPRJ010000084">
    <property type="protein sequence ID" value="VVC27307.1"/>
    <property type="molecule type" value="Genomic_DNA"/>
</dbReference>
<sequence length="463" mass="49159">MAGMGDTSGDIQRVSDHVKDILQMTRDSEMMQSYVRVGKVDDDSDDDGGGGGGASCGGGGGDGIGAGGGAVVGDLESDGGAGVIGHGGVSSGVGAAGSAVDGRRGRKSRTVTAGRRFRRRKGGGGGGGGGTGLGGGVGGGGMTTTFNELTEEFKTRKSGTGGGGGGVSGGGGFGGGWARRHKRDSRSRLLEEVYTDKDRAAAVNLGTRDIKASLRMKRRQDRNRTLHIPSTAESPTLLALARHCINDVSVSLEFIDKALELSPNDKTALVSRSKCYLLLGQPRLALKDAEVALNEDSSYLKAIYQKAEALYHLGDFEHSLVFYHRGLHVRPELEQFRLGVQKAREAIENVIGKMKDNAVILQQFGRDDRAVISGSRGSRVSTPATTTTAQSSVRRKGATTRNQSKMLLRELCVDKDYLEHLTIDPNIVSAIQENDNYILSEAKDGINFLKGREEFWKQQKLIM</sequence>
<evidence type="ECO:0000256" key="8">
    <source>
        <dbReference type="ARBA" id="ARBA00034143"/>
    </source>
</evidence>
<evidence type="ECO:0000256" key="1">
    <source>
        <dbReference type="ARBA" id="ARBA00004430"/>
    </source>
</evidence>